<keyword evidence="5" id="KW-1185">Reference proteome</keyword>
<sequence length="253" mass="29462">MRILLTILVLYSILWTCTSLQETGSFLHITDVFWRRRNDSCAKNLDECVKHSLNRLLQKSKEYHPSFVMWSCAGGRRAPTVIKLMKEVFKDMMILPALPPVKLPASKKNLAYYRNISNYFGNWLDNEARKTFWKTGYYTRFLKTPKDLQVIVLNTAFFCSFHVLSELDDPAGQWTWLVLELMKAKRMNKKVYLLMSATPDAFNISNDRTFVAKHYDRYINVVQTFSDVIKGQFGGYEDAEKFHLITDKAGNNV</sequence>
<protein>
    <submittedName>
        <fullName evidence="4">Uncharacterized protein</fullName>
    </submittedName>
</protein>
<dbReference type="PANTHER" id="PTHR10340:SF57">
    <property type="entry name" value="METALLOPHOS DOMAIN-CONTAINING PROTEIN"/>
    <property type="match status" value="1"/>
</dbReference>
<evidence type="ECO:0000256" key="1">
    <source>
        <dbReference type="ARBA" id="ARBA00022801"/>
    </source>
</evidence>
<dbReference type="EMBL" id="VTPC01003505">
    <property type="protein sequence ID" value="KAF2898420.1"/>
    <property type="molecule type" value="Genomic_DNA"/>
</dbReference>
<proteinExistence type="predicted"/>
<gene>
    <name evidence="4" type="ORF">ILUMI_07745</name>
</gene>
<dbReference type="GO" id="GO:0005615">
    <property type="term" value="C:extracellular space"/>
    <property type="evidence" value="ECO:0007669"/>
    <property type="project" value="TreeGrafter"/>
</dbReference>
<feature type="chain" id="PRO_5035425245" evidence="3">
    <location>
        <begin position="20"/>
        <end position="253"/>
    </location>
</feature>
<accession>A0A8K0DCT6</accession>
<dbReference type="AlphaFoldDB" id="A0A8K0DCT6"/>
<dbReference type="Proteomes" id="UP000801492">
    <property type="component" value="Unassembled WGS sequence"/>
</dbReference>
<feature type="signal peptide" evidence="3">
    <location>
        <begin position="1"/>
        <end position="19"/>
    </location>
</feature>
<dbReference type="PANTHER" id="PTHR10340">
    <property type="entry name" value="SPHINGOMYELIN PHOSPHODIESTERASE"/>
    <property type="match status" value="1"/>
</dbReference>
<dbReference type="OrthoDB" id="348678at2759"/>
<comment type="caution">
    <text evidence="4">The sequence shown here is derived from an EMBL/GenBank/DDBJ whole genome shotgun (WGS) entry which is preliminary data.</text>
</comment>
<organism evidence="4 5">
    <name type="scientific">Ignelater luminosus</name>
    <name type="common">Cucubano</name>
    <name type="synonym">Pyrophorus luminosus</name>
    <dbReference type="NCBI Taxonomy" id="2038154"/>
    <lineage>
        <taxon>Eukaryota</taxon>
        <taxon>Metazoa</taxon>
        <taxon>Ecdysozoa</taxon>
        <taxon>Arthropoda</taxon>
        <taxon>Hexapoda</taxon>
        <taxon>Insecta</taxon>
        <taxon>Pterygota</taxon>
        <taxon>Neoptera</taxon>
        <taxon>Endopterygota</taxon>
        <taxon>Coleoptera</taxon>
        <taxon>Polyphaga</taxon>
        <taxon>Elateriformia</taxon>
        <taxon>Elateroidea</taxon>
        <taxon>Elateridae</taxon>
        <taxon>Agrypninae</taxon>
        <taxon>Pyrophorini</taxon>
        <taxon>Ignelater</taxon>
    </lineage>
</organism>
<name>A0A8K0DCT6_IGNLU</name>
<keyword evidence="1" id="KW-0378">Hydrolase</keyword>
<evidence type="ECO:0000256" key="2">
    <source>
        <dbReference type="ARBA" id="ARBA00023180"/>
    </source>
</evidence>
<keyword evidence="3" id="KW-0732">Signal</keyword>
<keyword evidence="2" id="KW-0325">Glycoprotein</keyword>
<dbReference type="GO" id="GO:0008081">
    <property type="term" value="F:phosphoric diester hydrolase activity"/>
    <property type="evidence" value="ECO:0007669"/>
    <property type="project" value="TreeGrafter"/>
</dbReference>
<evidence type="ECO:0000313" key="5">
    <source>
        <dbReference type="Proteomes" id="UP000801492"/>
    </source>
</evidence>
<evidence type="ECO:0000313" key="4">
    <source>
        <dbReference type="EMBL" id="KAF2898420.1"/>
    </source>
</evidence>
<evidence type="ECO:0000256" key="3">
    <source>
        <dbReference type="SAM" id="SignalP"/>
    </source>
</evidence>
<reference evidence="4" key="1">
    <citation type="submission" date="2019-08" db="EMBL/GenBank/DDBJ databases">
        <title>The genome of the North American firefly Photinus pyralis.</title>
        <authorList>
            <consortium name="Photinus pyralis genome working group"/>
            <person name="Fallon T.R."/>
            <person name="Sander Lower S.E."/>
            <person name="Weng J.-K."/>
        </authorList>
    </citation>
    <scope>NUCLEOTIDE SEQUENCE</scope>
    <source>
        <strain evidence="4">TRF0915ILg1</strain>
        <tissue evidence="4">Whole body</tissue>
    </source>
</reference>